<dbReference type="PROSITE" id="PS50096">
    <property type="entry name" value="IQ"/>
    <property type="match status" value="1"/>
</dbReference>
<feature type="region of interest" description="Disordered" evidence="1">
    <location>
        <begin position="54"/>
        <end position="128"/>
    </location>
</feature>
<proteinExistence type="predicted"/>
<dbReference type="VEuPathDB" id="ToxoDB:EMH_0097170"/>
<feature type="region of interest" description="Disordered" evidence="1">
    <location>
        <begin position="153"/>
        <end position="290"/>
    </location>
</feature>
<organism evidence="2 3">
    <name type="scientific">Eimeria mitis</name>
    <dbReference type="NCBI Taxonomy" id="44415"/>
    <lineage>
        <taxon>Eukaryota</taxon>
        <taxon>Sar</taxon>
        <taxon>Alveolata</taxon>
        <taxon>Apicomplexa</taxon>
        <taxon>Conoidasida</taxon>
        <taxon>Coccidia</taxon>
        <taxon>Eucoccidiorida</taxon>
        <taxon>Eimeriorina</taxon>
        <taxon>Eimeriidae</taxon>
        <taxon>Eimeria</taxon>
    </lineage>
</organism>
<keyword evidence="3" id="KW-1185">Reference proteome</keyword>
<evidence type="ECO:0000313" key="3">
    <source>
        <dbReference type="Proteomes" id="UP000030744"/>
    </source>
</evidence>
<reference evidence="2" key="1">
    <citation type="submission" date="2013-10" db="EMBL/GenBank/DDBJ databases">
        <title>Genomic analysis of the causative agents of coccidiosis in chickens.</title>
        <authorList>
            <person name="Reid A.J."/>
            <person name="Blake D."/>
            <person name="Billington K."/>
            <person name="Browne H."/>
            <person name="Dunn M."/>
            <person name="Hung S."/>
            <person name="Kawahara F."/>
            <person name="Miranda-Saavedra D."/>
            <person name="Mourier T."/>
            <person name="Nagra H."/>
            <person name="Otto T.D."/>
            <person name="Rawlings N."/>
            <person name="Sanchez A."/>
            <person name="Sanders M."/>
            <person name="Subramaniam C."/>
            <person name="Tay Y."/>
            <person name="Dear P."/>
            <person name="Doerig C."/>
            <person name="Gruber A."/>
            <person name="Parkinson J."/>
            <person name="Shirley M."/>
            <person name="Wan K.L."/>
            <person name="Berriman M."/>
            <person name="Tomley F."/>
            <person name="Pain A."/>
        </authorList>
    </citation>
    <scope>NUCLEOTIDE SEQUENCE [LARGE SCALE GENOMIC DNA]</scope>
    <source>
        <strain evidence="2">Houghton</strain>
    </source>
</reference>
<evidence type="ECO:0000256" key="1">
    <source>
        <dbReference type="SAM" id="MobiDB-lite"/>
    </source>
</evidence>
<protein>
    <submittedName>
        <fullName evidence="2">Uncharacterized protein</fullName>
    </submittedName>
</protein>
<dbReference type="GeneID" id="60404753"/>
<dbReference type="AlphaFoldDB" id="U6KKS1"/>
<feature type="compositionally biased region" description="Low complexity" evidence="1">
    <location>
        <begin position="217"/>
        <end position="228"/>
    </location>
</feature>
<feature type="compositionally biased region" description="Acidic residues" evidence="1">
    <location>
        <begin position="230"/>
        <end position="246"/>
    </location>
</feature>
<dbReference type="RefSeq" id="XP_037879125.1">
    <property type="nucleotide sequence ID" value="XM_038023271.1"/>
</dbReference>
<feature type="compositionally biased region" description="Gly residues" evidence="1">
    <location>
        <begin position="264"/>
        <end position="283"/>
    </location>
</feature>
<gene>
    <name evidence="2" type="ORF">EMH_0097170</name>
</gene>
<dbReference type="Proteomes" id="UP000030744">
    <property type="component" value="Unassembled WGS sequence"/>
</dbReference>
<reference evidence="2" key="2">
    <citation type="submission" date="2013-10" db="EMBL/GenBank/DDBJ databases">
        <authorList>
            <person name="Aslett M."/>
        </authorList>
    </citation>
    <scope>NUCLEOTIDE SEQUENCE [LARGE SCALE GENOMIC DNA]</scope>
    <source>
        <strain evidence="2">Houghton</strain>
    </source>
</reference>
<evidence type="ECO:0000313" key="2">
    <source>
        <dbReference type="EMBL" id="CDJ36837.1"/>
    </source>
</evidence>
<feature type="compositionally biased region" description="Polar residues" evidence="1">
    <location>
        <begin position="206"/>
        <end position="216"/>
    </location>
</feature>
<dbReference type="EMBL" id="HG737063">
    <property type="protein sequence ID" value="CDJ36837.1"/>
    <property type="molecule type" value="Genomic_DNA"/>
</dbReference>
<name>U6KKS1_9EIME</name>
<feature type="compositionally biased region" description="Basic and acidic residues" evidence="1">
    <location>
        <begin position="76"/>
        <end position="111"/>
    </location>
</feature>
<sequence>MTHLPEAAEVEIHPSNAGYGMLDLGGFALLPSLPVLNIAARIIQRHWRRTEARRRLRQRRNSREGEGLQQVPAGGDDPHHVQQEHADRRPLETRHTHPMRSERRREAEPRRQQRHGIPHAAADVNVFVDPSVRQSPTRLSGFEGHHFAAAAAAGAGERMEGRKQPRFVSGGPQQLSRPPKGGPPAGRTSKRGPPEAELNMSGWEGLTSSSQPTEDSATAAATKHLAAAQGEEEVLLPEEGEGEANEELGPHGALGSLDATGHPEGPGGTGSPVGAEGPGGPGGPEEVSVCSDAEFDALLQEGDTQDRLGRGMEDMCLPWTEGSASSSRSATRTMEEWLHSRGVHRTDECDEEAAAAAATAAAADAAAGGGLRS</sequence>
<accession>U6KKS1</accession>